<dbReference type="PANTHER" id="PTHR43022:SF1">
    <property type="entry name" value="PROTEIN SMF"/>
    <property type="match status" value="1"/>
</dbReference>
<comment type="similarity">
    <text evidence="1">Belongs to the DprA/Smf family.</text>
</comment>
<evidence type="ECO:0000259" key="3">
    <source>
        <dbReference type="Pfam" id="PF17782"/>
    </source>
</evidence>
<dbReference type="AlphaFoldDB" id="A0A2K9DC32"/>
<evidence type="ECO:0000313" key="4">
    <source>
        <dbReference type="EMBL" id="AUG29671.1"/>
    </source>
</evidence>
<dbReference type="InterPro" id="IPR041614">
    <property type="entry name" value="DprA_WH"/>
</dbReference>
<dbReference type="GO" id="GO:0009294">
    <property type="term" value="P:DNA-mediated transformation"/>
    <property type="evidence" value="ECO:0007669"/>
    <property type="project" value="InterPro"/>
</dbReference>
<dbReference type="SUPFAM" id="SSF102405">
    <property type="entry name" value="MCP/YpsA-like"/>
    <property type="match status" value="1"/>
</dbReference>
<dbReference type="Gene3D" id="3.40.50.450">
    <property type="match status" value="1"/>
</dbReference>
<dbReference type="SUPFAM" id="SSF46785">
    <property type="entry name" value="Winged helix' DNA-binding domain"/>
    <property type="match status" value="1"/>
</dbReference>
<dbReference type="InterPro" id="IPR003488">
    <property type="entry name" value="DprA"/>
</dbReference>
<dbReference type="Proteomes" id="UP000233276">
    <property type="component" value="Chromosome"/>
</dbReference>
<sequence length="399" mass="40667">MSAVPDAASARRALAGLVDDGLGDDDVRRIYATAVWSTLVEPGDGVAGALIRALGAVDALETALSTASAGAAATAAGIDHDDVHAARRRWQLRQDAVEGALSAARRARVTLLTPRDSSWPHRLDDLGVHAPLCLWVRGELAVADAEGAVAVVGARAATAYGVHVASGLSADCASDGITVVSGAAYGIDAAAHRAALRAGGATVAVLAGGVDRPYPAGHEDLISQIAVRGAVVAEVPCGSAPTKWRFLARNRLIAAMTDATVVVEAAHRSGALNTAHHAAALGRPLGAVPGPVTSAASAGCHRLLREADAVCVTGVADVLELLGRGGDATLEVDPDRTDDRTRVLDALSSRSPRLLADIARRCGMAPEEVAALLGLLELDGAVERRGGGWARRASSAPRH</sequence>
<dbReference type="PANTHER" id="PTHR43022">
    <property type="entry name" value="PROTEIN SMF"/>
    <property type="match status" value="1"/>
</dbReference>
<evidence type="ECO:0000259" key="2">
    <source>
        <dbReference type="Pfam" id="PF02481"/>
    </source>
</evidence>
<dbReference type="Pfam" id="PF02481">
    <property type="entry name" value="DNA_processg_A"/>
    <property type="match status" value="1"/>
</dbReference>
<protein>
    <submittedName>
        <fullName evidence="4">DNA-protecting protein DprA</fullName>
    </submittedName>
</protein>
<evidence type="ECO:0000313" key="5">
    <source>
        <dbReference type="Proteomes" id="UP000233276"/>
    </source>
</evidence>
<dbReference type="NCBIfam" id="TIGR00732">
    <property type="entry name" value="dprA"/>
    <property type="match status" value="1"/>
</dbReference>
<feature type="domain" description="Smf/DprA SLOG" evidence="2">
    <location>
        <begin position="111"/>
        <end position="322"/>
    </location>
</feature>
<dbReference type="InterPro" id="IPR036390">
    <property type="entry name" value="WH_DNA-bd_sf"/>
</dbReference>
<organism evidence="4 5">
    <name type="scientific">Microbacterium hominis</name>
    <dbReference type="NCBI Taxonomy" id="162426"/>
    <lineage>
        <taxon>Bacteria</taxon>
        <taxon>Bacillati</taxon>
        <taxon>Actinomycetota</taxon>
        <taxon>Actinomycetes</taxon>
        <taxon>Micrococcales</taxon>
        <taxon>Microbacteriaceae</taxon>
        <taxon>Microbacterium</taxon>
    </lineage>
</organism>
<accession>A0A2K9DC32</accession>
<dbReference type="RefSeq" id="WP_101306241.1">
    <property type="nucleotide sequence ID" value="NZ_CP025299.1"/>
</dbReference>
<name>A0A2K9DC32_9MICO</name>
<proteinExistence type="inferred from homology"/>
<gene>
    <name evidence="4" type="primary">dprA</name>
    <name evidence="4" type="ORF">CXR34_09560</name>
</gene>
<dbReference type="Gene3D" id="1.10.10.10">
    <property type="entry name" value="Winged helix-like DNA-binding domain superfamily/Winged helix DNA-binding domain"/>
    <property type="match status" value="1"/>
</dbReference>
<reference evidence="4 5" key="1">
    <citation type="submission" date="2017-12" db="EMBL/GenBank/DDBJ databases">
        <title>Isolation and characterization of estrogens degradatiion strain Microbacterium hominis SJTG1.</title>
        <authorList>
            <person name="Xiong W."/>
            <person name="Yin C."/>
            <person name="Zheng D."/>
            <person name="Liang R."/>
        </authorList>
    </citation>
    <scope>NUCLEOTIDE SEQUENCE [LARGE SCALE GENOMIC DNA]</scope>
    <source>
        <strain evidence="4 5">SJTG1</strain>
    </source>
</reference>
<dbReference type="InterPro" id="IPR057666">
    <property type="entry name" value="DrpA_SLOG"/>
</dbReference>
<dbReference type="Pfam" id="PF17782">
    <property type="entry name" value="WHD_DprA"/>
    <property type="match status" value="1"/>
</dbReference>
<feature type="domain" description="DprA winged helix" evidence="3">
    <location>
        <begin position="334"/>
        <end position="388"/>
    </location>
</feature>
<dbReference type="EMBL" id="CP025299">
    <property type="protein sequence ID" value="AUG29671.1"/>
    <property type="molecule type" value="Genomic_DNA"/>
</dbReference>
<dbReference type="KEGG" id="mhos:CXR34_09560"/>
<dbReference type="InterPro" id="IPR036388">
    <property type="entry name" value="WH-like_DNA-bd_sf"/>
</dbReference>
<evidence type="ECO:0000256" key="1">
    <source>
        <dbReference type="ARBA" id="ARBA00006525"/>
    </source>
</evidence>